<evidence type="ECO:0000256" key="2">
    <source>
        <dbReference type="ARBA" id="ARBA00022723"/>
    </source>
</evidence>
<keyword evidence="3" id="KW-0862">Zinc</keyword>
<dbReference type="EMBL" id="QLNT01000033">
    <property type="protein sequence ID" value="KAF3056193.1"/>
    <property type="molecule type" value="Genomic_DNA"/>
</dbReference>
<dbReference type="Gene3D" id="4.10.240.10">
    <property type="entry name" value="Zn(2)-C6 fungal-type DNA-binding domain"/>
    <property type="match status" value="1"/>
</dbReference>
<dbReference type="AlphaFoldDB" id="A0A9P4X3A7"/>
<comment type="subcellular location">
    <subcellularLocation>
        <location evidence="1">Nucleus</location>
    </subcellularLocation>
</comment>
<dbReference type="SMART" id="SM00906">
    <property type="entry name" value="Fungal_trans"/>
    <property type="match status" value="1"/>
</dbReference>
<evidence type="ECO:0000256" key="7">
    <source>
        <dbReference type="ARBA" id="ARBA00023242"/>
    </source>
</evidence>
<keyword evidence="5" id="KW-0238">DNA-binding</keyword>
<accession>A0A9P4X3A7</accession>
<dbReference type="InterPro" id="IPR036864">
    <property type="entry name" value="Zn2-C6_fun-type_DNA-bd_sf"/>
</dbReference>
<dbReference type="InterPro" id="IPR007219">
    <property type="entry name" value="XnlR_reg_dom"/>
</dbReference>
<dbReference type="CDD" id="cd00067">
    <property type="entry name" value="GAL4"/>
    <property type="match status" value="1"/>
</dbReference>
<gene>
    <name evidence="9" type="ORF">CFAM422_012812</name>
</gene>
<dbReference type="GO" id="GO:0003677">
    <property type="term" value="F:DNA binding"/>
    <property type="evidence" value="ECO:0007669"/>
    <property type="project" value="UniProtKB-KW"/>
</dbReference>
<dbReference type="Proteomes" id="UP000801864">
    <property type="component" value="Unassembled WGS sequence"/>
</dbReference>
<evidence type="ECO:0000313" key="9">
    <source>
        <dbReference type="EMBL" id="KAF3056193.1"/>
    </source>
</evidence>
<dbReference type="PANTHER" id="PTHR31313:SF81">
    <property type="entry name" value="TY1 ENHANCER ACTIVATOR"/>
    <property type="match status" value="1"/>
</dbReference>
<dbReference type="InterPro" id="IPR051615">
    <property type="entry name" value="Transcr_Regulatory_Elem"/>
</dbReference>
<evidence type="ECO:0000256" key="4">
    <source>
        <dbReference type="ARBA" id="ARBA00023015"/>
    </source>
</evidence>
<dbReference type="Pfam" id="PF00172">
    <property type="entry name" value="Zn_clus"/>
    <property type="match status" value="1"/>
</dbReference>
<evidence type="ECO:0000256" key="3">
    <source>
        <dbReference type="ARBA" id="ARBA00022833"/>
    </source>
</evidence>
<comment type="caution">
    <text evidence="9">The sequence shown here is derived from an EMBL/GenBank/DDBJ whole genome shotgun (WGS) entry which is preliminary data.</text>
</comment>
<dbReference type="GO" id="GO:0005634">
    <property type="term" value="C:nucleus"/>
    <property type="evidence" value="ECO:0007669"/>
    <property type="project" value="UniProtKB-SubCell"/>
</dbReference>
<keyword evidence="4" id="KW-0805">Transcription regulation</keyword>
<keyword evidence="6" id="KW-0804">Transcription</keyword>
<keyword evidence="10" id="KW-1185">Reference proteome</keyword>
<feature type="domain" description="Zn(2)-C6 fungal-type" evidence="8">
    <location>
        <begin position="27"/>
        <end position="56"/>
    </location>
</feature>
<reference evidence="9 10" key="1">
    <citation type="submission" date="2018-06" db="EMBL/GenBank/DDBJ databases">
        <title>Genome analysis of cellulolytic fungus Trichoderma lentiforme CFAM-422.</title>
        <authorList>
            <person name="Steindorff A.S."/>
            <person name="Formighieri E.F."/>
            <person name="Midorikawa G.E.O."/>
            <person name="Tamietti M.S."/>
            <person name="Ramos E.Z."/>
            <person name="Silva A.S."/>
            <person name="Bon E.P.S."/>
            <person name="Mendes T.D."/>
            <person name="Damaso M.C.T."/>
            <person name="Favaro L.C.L."/>
        </authorList>
    </citation>
    <scope>NUCLEOTIDE SEQUENCE [LARGE SCALE GENOMIC DNA]</scope>
    <source>
        <strain evidence="9 10">CFAM-422</strain>
    </source>
</reference>
<dbReference type="InterPro" id="IPR001138">
    <property type="entry name" value="Zn2Cys6_DnaBD"/>
</dbReference>
<dbReference type="SUPFAM" id="SSF57701">
    <property type="entry name" value="Zn2/Cys6 DNA-binding domain"/>
    <property type="match status" value="1"/>
</dbReference>
<dbReference type="CDD" id="cd12148">
    <property type="entry name" value="fungal_TF_MHR"/>
    <property type="match status" value="1"/>
</dbReference>
<organism evidence="9 10">
    <name type="scientific">Trichoderma lentiforme</name>
    <dbReference type="NCBI Taxonomy" id="1567552"/>
    <lineage>
        <taxon>Eukaryota</taxon>
        <taxon>Fungi</taxon>
        <taxon>Dikarya</taxon>
        <taxon>Ascomycota</taxon>
        <taxon>Pezizomycotina</taxon>
        <taxon>Sordariomycetes</taxon>
        <taxon>Hypocreomycetidae</taxon>
        <taxon>Hypocreales</taxon>
        <taxon>Hypocreaceae</taxon>
        <taxon>Trichoderma</taxon>
    </lineage>
</organism>
<protein>
    <recommendedName>
        <fullName evidence="8">Zn(2)-C6 fungal-type domain-containing protein</fullName>
    </recommendedName>
</protein>
<dbReference type="Pfam" id="PF04082">
    <property type="entry name" value="Fungal_trans"/>
    <property type="match status" value="1"/>
</dbReference>
<dbReference type="PROSITE" id="PS50048">
    <property type="entry name" value="ZN2_CY6_FUNGAL_2"/>
    <property type="match status" value="1"/>
</dbReference>
<dbReference type="GO" id="GO:0000981">
    <property type="term" value="F:DNA-binding transcription factor activity, RNA polymerase II-specific"/>
    <property type="evidence" value="ECO:0007669"/>
    <property type="project" value="InterPro"/>
</dbReference>
<sequence>MLLRNIDEGCRMMSQFHNETSGLTMNRCKRCQYRKFKCSRTEPCGKCTAANVKCEYPVIDRKRTPASSEYTLSLERRVQSLESFITSLRNASHKERERMLLSVPADQLPNLPPDNQGQREVLKIHEGSSTNLELDLDGSLIFHGATSIYRVEPHGYSQSRRNPLLLRVGQAGSVATNFEHVMEHFGISSEGDVVIRALTDFFRWQYPYFMFVYREAFLRDHFGDRQSCNYWSAALLMALCALGAMVASDDKQRRLSDQFFLAAESIIMVSGLANPSIPTVQTFLCLAFYEIGRGNLSKGWSFSGIAFRMAQDLGFQRDPDNWVLHDASLGTHEDSEIRRRIYWGCYNSDKLISLILGRPVHLIYDAAEVDALKILPDGPAMEYWRPVGFEANDDDTTGGISNIPFVQEQIHLSRIVESMMTVLFPIRINQDAISRRSNLDKLNLEFLRWHESLPIFAKWTRWDTTNLNAVPGLIALHLFYNSARIALNHDNAVAGHEETERNSACQYCTTSAQNIITLVRTYRVKYDLRHSPLVLVYACVQAIRVVSTLGTPEEEEYLTQALGECSGTWALASQMQLRLVTMSPQ</sequence>
<evidence type="ECO:0000259" key="8">
    <source>
        <dbReference type="PROSITE" id="PS50048"/>
    </source>
</evidence>
<dbReference type="GO" id="GO:0006351">
    <property type="term" value="P:DNA-templated transcription"/>
    <property type="evidence" value="ECO:0007669"/>
    <property type="project" value="InterPro"/>
</dbReference>
<evidence type="ECO:0000256" key="5">
    <source>
        <dbReference type="ARBA" id="ARBA00023125"/>
    </source>
</evidence>
<name>A0A9P4X3A7_9HYPO</name>
<dbReference type="SMART" id="SM00066">
    <property type="entry name" value="GAL4"/>
    <property type="match status" value="1"/>
</dbReference>
<dbReference type="PANTHER" id="PTHR31313">
    <property type="entry name" value="TY1 ENHANCER ACTIVATOR"/>
    <property type="match status" value="1"/>
</dbReference>
<keyword evidence="7" id="KW-0539">Nucleus</keyword>
<keyword evidence="2" id="KW-0479">Metal-binding</keyword>
<evidence type="ECO:0000313" key="10">
    <source>
        <dbReference type="Proteomes" id="UP000801864"/>
    </source>
</evidence>
<evidence type="ECO:0000256" key="6">
    <source>
        <dbReference type="ARBA" id="ARBA00023163"/>
    </source>
</evidence>
<dbReference type="GO" id="GO:0008270">
    <property type="term" value="F:zinc ion binding"/>
    <property type="evidence" value="ECO:0007669"/>
    <property type="project" value="InterPro"/>
</dbReference>
<evidence type="ECO:0000256" key="1">
    <source>
        <dbReference type="ARBA" id="ARBA00004123"/>
    </source>
</evidence>
<proteinExistence type="predicted"/>